<dbReference type="Proteomes" id="UP000649617">
    <property type="component" value="Unassembled WGS sequence"/>
</dbReference>
<evidence type="ECO:0000256" key="1">
    <source>
        <dbReference type="SAM" id="SignalP"/>
    </source>
</evidence>
<protein>
    <recommendedName>
        <fullName evidence="4">Sulfotransferase domain-containing protein</fullName>
    </recommendedName>
</protein>
<sequence length="402" mass="45046">MHHWESMLLLLIQAAAVLTFPSLTNAAACAADENAVKPSSCLLQAQPGRSSRFGENRQGERALRALRSQACQAYYQLPMANTGSLAWDDTAYLLRQKTELPKNYFGPELAYTSFQRMLTYEDVAVQPNFSRVKEPCEFNSTCPRDVYEALGYCLPYAVHAAQRPIKVNYLEAGGNTSLLAAAVWKCASTSLTKALQMAPQKTRFAGPHSQALEACVDQNNIPGCQWSTSFREGVTTARWKIATFRHPLARFVASIYEHWPLPSCDGVPCDSVVQQARQQAGRLLKDFPGQWRSCEHATQSYFLSATDRSGRPIAWDFLVEVDNFGRDLQELSKLTNIDLQEMEENSSGDSELKQLYYDAIFADNKTICSVCKVYAQDFTCLGYDFPRRCTNAICNSFGIYFP</sequence>
<proteinExistence type="predicted"/>
<evidence type="ECO:0000313" key="3">
    <source>
        <dbReference type="Proteomes" id="UP000649617"/>
    </source>
</evidence>
<dbReference type="AlphaFoldDB" id="A0A812XDI5"/>
<keyword evidence="3" id="KW-1185">Reference proteome</keyword>
<evidence type="ECO:0008006" key="4">
    <source>
        <dbReference type="Google" id="ProtNLM"/>
    </source>
</evidence>
<comment type="caution">
    <text evidence="2">The sequence shown here is derived from an EMBL/GenBank/DDBJ whole genome shotgun (WGS) entry which is preliminary data.</text>
</comment>
<gene>
    <name evidence="2" type="ORF">SPIL2461_LOCUS20942</name>
</gene>
<dbReference type="OrthoDB" id="434663at2759"/>
<name>A0A812XDI5_SYMPI</name>
<reference evidence="2" key="1">
    <citation type="submission" date="2021-02" db="EMBL/GenBank/DDBJ databases">
        <authorList>
            <person name="Dougan E. K."/>
            <person name="Rhodes N."/>
            <person name="Thang M."/>
            <person name="Chan C."/>
        </authorList>
    </citation>
    <scope>NUCLEOTIDE SEQUENCE</scope>
</reference>
<dbReference type="EMBL" id="CAJNIZ010045804">
    <property type="protein sequence ID" value="CAE7730292.1"/>
    <property type="molecule type" value="Genomic_DNA"/>
</dbReference>
<evidence type="ECO:0000313" key="2">
    <source>
        <dbReference type="EMBL" id="CAE7730292.1"/>
    </source>
</evidence>
<accession>A0A812XDI5</accession>
<feature type="chain" id="PRO_5032363034" description="Sulfotransferase domain-containing protein" evidence="1">
    <location>
        <begin position="27"/>
        <end position="402"/>
    </location>
</feature>
<feature type="signal peptide" evidence="1">
    <location>
        <begin position="1"/>
        <end position="26"/>
    </location>
</feature>
<keyword evidence="1" id="KW-0732">Signal</keyword>
<organism evidence="2 3">
    <name type="scientific">Symbiodinium pilosum</name>
    <name type="common">Dinoflagellate</name>
    <dbReference type="NCBI Taxonomy" id="2952"/>
    <lineage>
        <taxon>Eukaryota</taxon>
        <taxon>Sar</taxon>
        <taxon>Alveolata</taxon>
        <taxon>Dinophyceae</taxon>
        <taxon>Suessiales</taxon>
        <taxon>Symbiodiniaceae</taxon>
        <taxon>Symbiodinium</taxon>
    </lineage>
</organism>